<feature type="signal peptide" evidence="2">
    <location>
        <begin position="1"/>
        <end position="15"/>
    </location>
</feature>
<feature type="compositionally biased region" description="Basic and acidic residues" evidence="1">
    <location>
        <begin position="74"/>
        <end position="96"/>
    </location>
</feature>
<name>A0ABN8ITH8_9NEOP</name>
<evidence type="ECO:0000313" key="4">
    <source>
        <dbReference type="Proteomes" id="UP000837857"/>
    </source>
</evidence>
<feature type="chain" id="PRO_5046728693" evidence="2">
    <location>
        <begin position="16"/>
        <end position="217"/>
    </location>
</feature>
<keyword evidence="4" id="KW-1185">Reference proteome</keyword>
<accession>A0ABN8ITH8</accession>
<evidence type="ECO:0000256" key="1">
    <source>
        <dbReference type="SAM" id="MobiDB-lite"/>
    </source>
</evidence>
<protein>
    <submittedName>
        <fullName evidence="3">Uncharacterized protein</fullName>
    </submittedName>
</protein>
<feature type="non-terminal residue" evidence="3">
    <location>
        <position position="217"/>
    </location>
</feature>
<evidence type="ECO:0000313" key="3">
    <source>
        <dbReference type="EMBL" id="CAH2064696.1"/>
    </source>
</evidence>
<dbReference type="Proteomes" id="UP000837857">
    <property type="component" value="Chromosome 30"/>
</dbReference>
<proteinExistence type="predicted"/>
<reference evidence="3" key="1">
    <citation type="submission" date="2022-03" db="EMBL/GenBank/DDBJ databases">
        <authorList>
            <person name="Martin H S."/>
        </authorList>
    </citation>
    <scope>NUCLEOTIDE SEQUENCE</scope>
</reference>
<sequence>MQRFYFLFCLPLAAAAVNSLKPLTESMGQEVIEMDAPLKELPPDIEEEPSAERDTDVKTVTTVMPTTKVTAVSESRRKMKSSERTHSAQEEDEARIEKELSDLYKDSDYKVDSAEVSKEQIQTTTDSTPVPPATTTDDAEKLIARARDETDLLTSFKFQPDSNRKADVEKFRTSVDVISCNKNRLTGSTPSFTSSGDLLQTSGAVLLISLATTLTSL</sequence>
<feature type="region of interest" description="Disordered" evidence="1">
    <location>
        <begin position="70"/>
        <end position="96"/>
    </location>
</feature>
<feature type="compositionally biased region" description="Low complexity" evidence="1">
    <location>
        <begin position="123"/>
        <end position="135"/>
    </location>
</feature>
<dbReference type="EMBL" id="OW152842">
    <property type="protein sequence ID" value="CAH2064696.1"/>
    <property type="molecule type" value="Genomic_DNA"/>
</dbReference>
<organism evidence="3 4">
    <name type="scientific">Iphiclides podalirius</name>
    <name type="common">scarce swallowtail</name>
    <dbReference type="NCBI Taxonomy" id="110791"/>
    <lineage>
        <taxon>Eukaryota</taxon>
        <taxon>Metazoa</taxon>
        <taxon>Ecdysozoa</taxon>
        <taxon>Arthropoda</taxon>
        <taxon>Hexapoda</taxon>
        <taxon>Insecta</taxon>
        <taxon>Pterygota</taxon>
        <taxon>Neoptera</taxon>
        <taxon>Endopterygota</taxon>
        <taxon>Lepidoptera</taxon>
        <taxon>Glossata</taxon>
        <taxon>Ditrysia</taxon>
        <taxon>Papilionoidea</taxon>
        <taxon>Papilionidae</taxon>
        <taxon>Papilioninae</taxon>
        <taxon>Iphiclides</taxon>
    </lineage>
</organism>
<keyword evidence="2" id="KW-0732">Signal</keyword>
<gene>
    <name evidence="3" type="ORF">IPOD504_LOCUS12857</name>
</gene>
<evidence type="ECO:0000256" key="2">
    <source>
        <dbReference type="SAM" id="SignalP"/>
    </source>
</evidence>
<feature type="region of interest" description="Disordered" evidence="1">
    <location>
        <begin position="114"/>
        <end position="135"/>
    </location>
</feature>